<gene>
    <name evidence="2" type="ORF">A0H81_14403</name>
</gene>
<dbReference type="Proteomes" id="UP000092993">
    <property type="component" value="Unassembled WGS sequence"/>
</dbReference>
<dbReference type="EMBL" id="LUGG01000043">
    <property type="protein sequence ID" value="OBZ65608.1"/>
    <property type="molecule type" value="Genomic_DNA"/>
</dbReference>
<accession>A0A1C7LM52</accession>
<evidence type="ECO:0000313" key="2">
    <source>
        <dbReference type="EMBL" id="OBZ65608.1"/>
    </source>
</evidence>
<evidence type="ECO:0000256" key="1">
    <source>
        <dbReference type="SAM" id="MobiDB-lite"/>
    </source>
</evidence>
<proteinExistence type="predicted"/>
<protein>
    <submittedName>
        <fullName evidence="2">Uncharacterized protein</fullName>
    </submittedName>
</protein>
<feature type="region of interest" description="Disordered" evidence="1">
    <location>
        <begin position="1"/>
        <end position="29"/>
    </location>
</feature>
<keyword evidence="3" id="KW-1185">Reference proteome</keyword>
<dbReference type="AlphaFoldDB" id="A0A1C7LM52"/>
<evidence type="ECO:0000313" key="3">
    <source>
        <dbReference type="Proteomes" id="UP000092993"/>
    </source>
</evidence>
<sequence length="82" mass="9247">MYPQKTAFAGCGTGPPRLSSSLEPVNSRREQTSRTGVFYRKSGQLVLRLASMVIGDRIEFEYLIKRLLNDCRITQITAPVQQ</sequence>
<comment type="caution">
    <text evidence="2">The sequence shown here is derived from an EMBL/GenBank/DDBJ whole genome shotgun (WGS) entry which is preliminary data.</text>
</comment>
<reference evidence="2 3" key="1">
    <citation type="submission" date="2016-03" db="EMBL/GenBank/DDBJ databases">
        <title>Whole genome sequencing of Grifola frondosa 9006-11.</title>
        <authorList>
            <person name="Min B."/>
            <person name="Park H."/>
            <person name="Kim J.-G."/>
            <person name="Cho H."/>
            <person name="Oh Y.-L."/>
            <person name="Kong W.-S."/>
            <person name="Choi I.-G."/>
        </authorList>
    </citation>
    <scope>NUCLEOTIDE SEQUENCE [LARGE SCALE GENOMIC DNA]</scope>
    <source>
        <strain evidence="2 3">9006-11</strain>
    </source>
</reference>
<organism evidence="2 3">
    <name type="scientific">Grifola frondosa</name>
    <name type="common">Maitake</name>
    <name type="synonym">Polyporus frondosus</name>
    <dbReference type="NCBI Taxonomy" id="5627"/>
    <lineage>
        <taxon>Eukaryota</taxon>
        <taxon>Fungi</taxon>
        <taxon>Dikarya</taxon>
        <taxon>Basidiomycota</taxon>
        <taxon>Agaricomycotina</taxon>
        <taxon>Agaricomycetes</taxon>
        <taxon>Polyporales</taxon>
        <taxon>Grifolaceae</taxon>
        <taxon>Grifola</taxon>
    </lineage>
</organism>
<name>A0A1C7LM52_GRIFR</name>